<gene>
    <name evidence="1" type="ORF">GOBAR_AA34459</name>
</gene>
<dbReference type="Proteomes" id="UP000239757">
    <property type="component" value="Unassembled WGS sequence"/>
</dbReference>
<sequence length="220" mass="25105">MPSKLGSIYHCTFFFYSLLKDYKVALGQLLGFSWWIVMAYFIDCCQRNEDLITMRNLFRYYLEGFNPNGWRRSDNREVTQSIDAQPKSIDHIFGNNWSETDSTFHEINEALISGAPPSVPLISLPIPVDVDSPPVVPYVAPTLAANEEATFECNSDFSPWCGHVSSLEYPYDPTHNEDLLEHLMVAEVKADTLSYEIDVEREDKEATQAELDRVTAEHIV</sequence>
<proteinExistence type="predicted"/>
<name>A0A2P5W548_GOSBA</name>
<accession>A0A2P5W548</accession>
<protein>
    <submittedName>
        <fullName evidence="1">Uncharacterized protein</fullName>
    </submittedName>
</protein>
<dbReference type="EMBL" id="KZ669074">
    <property type="protein sequence ID" value="PPR86232.1"/>
    <property type="molecule type" value="Genomic_DNA"/>
</dbReference>
<evidence type="ECO:0000313" key="2">
    <source>
        <dbReference type="Proteomes" id="UP000239757"/>
    </source>
</evidence>
<dbReference type="OrthoDB" id="10630769at2759"/>
<evidence type="ECO:0000313" key="1">
    <source>
        <dbReference type="EMBL" id="PPR86232.1"/>
    </source>
</evidence>
<reference evidence="1 2" key="1">
    <citation type="submission" date="2015-01" db="EMBL/GenBank/DDBJ databases">
        <title>Genome of allotetraploid Gossypium barbadense reveals genomic plasticity and fiber elongation in cotton evolution.</title>
        <authorList>
            <person name="Chen X."/>
            <person name="Liu X."/>
            <person name="Zhao B."/>
            <person name="Zheng H."/>
            <person name="Hu Y."/>
            <person name="Lu G."/>
            <person name="Yang C."/>
            <person name="Chen J."/>
            <person name="Shan C."/>
            <person name="Zhang L."/>
            <person name="Zhou Y."/>
            <person name="Wang L."/>
            <person name="Guo W."/>
            <person name="Bai Y."/>
            <person name="Ruan J."/>
            <person name="Shangguan X."/>
            <person name="Mao Y."/>
            <person name="Jiang J."/>
            <person name="Zhu Y."/>
            <person name="Lei J."/>
            <person name="Kang H."/>
            <person name="Chen S."/>
            <person name="He X."/>
            <person name="Wang R."/>
            <person name="Wang Y."/>
            <person name="Chen J."/>
            <person name="Wang L."/>
            <person name="Yu S."/>
            <person name="Wang B."/>
            <person name="Wei J."/>
            <person name="Song S."/>
            <person name="Lu X."/>
            <person name="Gao Z."/>
            <person name="Gu W."/>
            <person name="Deng X."/>
            <person name="Ma D."/>
            <person name="Wang S."/>
            <person name="Liang W."/>
            <person name="Fang L."/>
            <person name="Cai C."/>
            <person name="Zhu X."/>
            <person name="Zhou B."/>
            <person name="Zhang Y."/>
            <person name="Chen Z."/>
            <person name="Xu S."/>
            <person name="Zhu R."/>
            <person name="Wang S."/>
            <person name="Zhang T."/>
            <person name="Zhao G."/>
        </authorList>
    </citation>
    <scope>NUCLEOTIDE SEQUENCE [LARGE SCALE GENOMIC DNA]</scope>
    <source>
        <strain evidence="2">cv. Xinhai21</strain>
        <tissue evidence="1">Leaf</tissue>
    </source>
</reference>
<organism evidence="1 2">
    <name type="scientific">Gossypium barbadense</name>
    <name type="common">Sea Island cotton</name>
    <name type="synonym">Hibiscus barbadensis</name>
    <dbReference type="NCBI Taxonomy" id="3634"/>
    <lineage>
        <taxon>Eukaryota</taxon>
        <taxon>Viridiplantae</taxon>
        <taxon>Streptophyta</taxon>
        <taxon>Embryophyta</taxon>
        <taxon>Tracheophyta</taxon>
        <taxon>Spermatophyta</taxon>
        <taxon>Magnoliopsida</taxon>
        <taxon>eudicotyledons</taxon>
        <taxon>Gunneridae</taxon>
        <taxon>Pentapetalae</taxon>
        <taxon>rosids</taxon>
        <taxon>malvids</taxon>
        <taxon>Malvales</taxon>
        <taxon>Malvaceae</taxon>
        <taxon>Malvoideae</taxon>
        <taxon>Gossypium</taxon>
    </lineage>
</organism>
<dbReference type="AlphaFoldDB" id="A0A2P5W548"/>